<proteinExistence type="predicted"/>
<evidence type="ECO:0000259" key="1">
    <source>
        <dbReference type="PROSITE" id="PS50801"/>
    </source>
</evidence>
<dbReference type="InterPro" id="IPR002645">
    <property type="entry name" value="STAS_dom"/>
</dbReference>
<dbReference type="PANTHER" id="PTHR33495:SF2">
    <property type="entry name" value="ANTI-SIGMA FACTOR ANTAGONIST TM_1081-RELATED"/>
    <property type="match status" value="1"/>
</dbReference>
<dbReference type="InterPro" id="IPR036513">
    <property type="entry name" value="STAS_dom_sf"/>
</dbReference>
<dbReference type="EMBL" id="BAABIS010000001">
    <property type="protein sequence ID" value="GAA4837931.1"/>
    <property type="molecule type" value="Genomic_DNA"/>
</dbReference>
<dbReference type="Pfam" id="PF01740">
    <property type="entry name" value="STAS"/>
    <property type="match status" value="1"/>
</dbReference>
<dbReference type="Proteomes" id="UP001501752">
    <property type="component" value="Unassembled WGS sequence"/>
</dbReference>
<keyword evidence="3" id="KW-1185">Reference proteome</keyword>
<dbReference type="Gene3D" id="3.30.750.24">
    <property type="entry name" value="STAS domain"/>
    <property type="match status" value="1"/>
</dbReference>
<dbReference type="PANTHER" id="PTHR33495">
    <property type="entry name" value="ANTI-SIGMA FACTOR ANTAGONIST TM_1081-RELATED-RELATED"/>
    <property type="match status" value="1"/>
</dbReference>
<dbReference type="CDD" id="cd07043">
    <property type="entry name" value="STAS_anti-anti-sigma_factors"/>
    <property type="match status" value="1"/>
</dbReference>
<name>A0ABP9DCB8_9ACTN</name>
<gene>
    <name evidence="2" type="ORF">GCM10023235_11280</name>
</gene>
<accession>A0ABP9DCB8</accession>
<evidence type="ECO:0000313" key="2">
    <source>
        <dbReference type="EMBL" id="GAA4837931.1"/>
    </source>
</evidence>
<protein>
    <recommendedName>
        <fullName evidence="1">STAS domain-containing protein</fullName>
    </recommendedName>
</protein>
<dbReference type="SUPFAM" id="SSF52091">
    <property type="entry name" value="SpoIIaa-like"/>
    <property type="match status" value="1"/>
</dbReference>
<sequence>MDARITATHGAVVCSLAGALHADNEDHLRHVLARSLARSSALLAVDTSAVDLFTASALNVVLTARGQAGRNGVPLVMVAPSRRVQRVLRISDADLVLPVYPTHERAVRHQRRSPAV</sequence>
<comment type="caution">
    <text evidence="2">The sequence shown here is derived from an EMBL/GenBank/DDBJ whole genome shotgun (WGS) entry which is preliminary data.</text>
</comment>
<dbReference type="PROSITE" id="PS50801">
    <property type="entry name" value="STAS"/>
    <property type="match status" value="1"/>
</dbReference>
<organism evidence="2 3">
    <name type="scientific">Kitasatospora terrestris</name>
    <dbReference type="NCBI Taxonomy" id="258051"/>
    <lineage>
        <taxon>Bacteria</taxon>
        <taxon>Bacillati</taxon>
        <taxon>Actinomycetota</taxon>
        <taxon>Actinomycetes</taxon>
        <taxon>Kitasatosporales</taxon>
        <taxon>Streptomycetaceae</taxon>
        <taxon>Kitasatospora</taxon>
    </lineage>
</organism>
<reference evidence="3" key="1">
    <citation type="journal article" date="2019" name="Int. J. Syst. Evol. Microbiol.">
        <title>The Global Catalogue of Microorganisms (GCM) 10K type strain sequencing project: providing services to taxonomists for standard genome sequencing and annotation.</title>
        <authorList>
            <consortium name="The Broad Institute Genomics Platform"/>
            <consortium name="The Broad Institute Genome Sequencing Center for Infectious Disease"/>
            <person name="Wu L."/>
            <person name="Ma J."/>
        </authorList>
    </citation>
    <scope>NUCLEOTIDE SEQUENCE [LARGE SCALE GENOMIC DNA]</scope>
    <source>
        <strain evidence="3">JCM 13006</strain>
    </source>
</reference>
<feature type="domain" description="STAS" evidence="1">
    <location>
        <begin position="1"/>
        <end position="110"/>
    </location>
</feature>
<evidence type="ECO:0000313" key="3">
    <source>
        <dbReference type="Proteomes" id="UP001501752"/>
    </source>
</evidence>